<evidence type="ECO:0000313" key="1">
    <source>
        <dbReference type="EMBL" id="SVD33592.1"/>
    </source>
</evidence>
<name>A0A382UHJ2_9ZZZZ</name>
<sequence length="139" mass="15043">MSQRMSMWMRFGQPLEAVIDDYEPIFDGWQAGGVEAMLVGRLIFADSEGTPMNTAAFDPNPTIYADLGVEPPPAPSETLPDKRRQLVATLNDAKARGMQIYVFCPDAGQGPGGTGHRLADETSLAARVARGKDVMEAFP</sequence>
<reference evidence="1" key="1">
    <citation type="submission" date="2018-05" db="EMBL/GenBank/DDBJ databases">
        <authorList>
            <person name="Lanie J.A."/>
            <person name="Ng W.-L."/>
            <person name="Kazmierczak K.M."/>
            <person name="Andrzejewski T.M."/>
            <person name="Davidsen T.M."/>
            <person name="Wayne K.J."/>
            <person name="Tettelin H."/>
            <person name="Glass J.I."/>
            <person name="Rusch D."/>
            <person name="Podicherti R."/>
            <person name="Tsui H.-C.T."/>
            <person name="Winkler M.E."/>
        </authorList>
    </citation>
    <scope>NUCLEOTIDE SEQUENCE</scope>
</reference>
<accession>A0A382UHJ2</accession>
<dbReference type="EMBL" id="UINC01144217">
    <property type="protein sequence ID" value="SVD33592.1"/>
    <property type="molecule type" value="Genomic_DNA"/>
</dbReference>
<gene>
    <name evidence="1" type="ORF">METZ01_LOCUS386446</name>
</gene>
<feature type="non-terminal residue" evidence="1">
    <location>
        <position position="139"/>
    </location>
</feature>
<protein>
    <submittedName>
        <fullName evidence="1">Uncharacterized protein</fullName>
    </submittedName>
</protein>
<organism evidence="1">
    <name type="scientific">marine metagenome</name>
    <dbReference type="NCBI Taxonomy" id="408172"/>
    <lineage>
        <taxon>unclassified sequences</taxon>
        <taxon>metagenomes</taxon>
        <taxon>ecological metagenomes</taxon>
    </lineage>
</organism>
<dbReference type="AlphaFoldDB" id="A0A382UHJ2"/>
<proteinExistence type="predicted"/>